<organism evidence="1">
    <name type="scientific">Cucumis melo</name>
    <name type="common">Muskmelon</name>
    <dbReference type="NCBI Taxonomy" id="3656"/>
    <lineage>
        <taxon>Eukaryota</taxon>
        <taxon>Viridiplantae</taxon>
        <taxon>Streptophyta</taxon>
        <taxon>Embryophyta</taxon>
        <taxon>Tracheophyta</taxon>
        <taxon>Spermatophyta</taxon>
        <taxon>Magnoliopsida</taxon>
        <taxon>eudicotyledons</taxon>
        <taxon>Gunneridae</taxon>
        <taxon>Pentapetalae</taxon>
        <taxon>rosids</taxon>
        <taxon>fabids</taxon>
        <taxon>Cucurbitales</taxon>
        <taxon>Cucurbitaceae</taxon>
        <taxon>Benincaseae</taxon>
        <taxon>Cucumis</taxon>
    </lineage>
</organism>
<name>A0A9I9ECB0_CUCME</name>
<dbReference type="AlphaFoldDB" id="A0A9I9ECB0"/>
<sequence>MPKPFFSDTRATSIFVFNRPAVRECQRHSSLELNMQGPRPEGPFRLAGLIHQISIAPNNPTYNSKSQEFLLAQSIRHLKEQLTNRCFSINNMFKDRLPQISPHCTFILEWDGEASRSANWWQVDVPTSKTNLIRKYNVLEQ</sequence>
<dbReference type="EnsemblPlants" id="MELO3C031585.2.1">
    <property type="protein sequence ID" value="MELO3C031585.2.1"/>
    <property type="gene ID" value="MELO3C031585.2"/>
</dbReference>
<dbReference type="Gramene" id="MELO3C031585.2.1">
    <property type="protein sequence ID" value="MELO3C031585.2.1"/>
    <property type="gene ID" value="MELO3C031585.2"/>
</dbReference>
<accession>A0A9I9ECB0</accession>
<reference evidence="1" key="1">
    <citation type="submission" date="2023-03" db="UniProtKB">
        <authorList>
            <consortium name="EnsemblPlants"/>
        </authorList>
    </citation>
    <scope>IDENTIFICATION</scope>
</reference>
<protein>
    <submittedName>
        <fullName evidence="1">Uncharacterized protein</fullName>
    </submittedName>
</protein>
<proteinExistence type="predicted"/>
<evidence type="ECO:0000313" key="1">
    <source>
        <dbReference type="EnsemblPlants" id="MELO3C031585.2.1"/>
    </source>
</evidence>